<dbReference type="EMBL" id="BOMF01000058">
    <property type="protein sequence ID" value="GID45760.1"/>
    <property type="molecule type" value="Genomic_DNA"/>
</dbReference>
<feature type="transmembrane region" description="Helical" evidence="2">
    <location>
        <begin position="387"/>
        <end position="405"/>
    </location>
</feature>
<feature type="transmembrane region" description="Helical" evidence="2">
    <location>
        <begin position="348"/>
        <end position="366"/>
    </location>
</feature>
<feature type="transmembrane region" description="Helical" evidence="2">
    <location>
        <begin position="100"/>
        <end position="119"/>
    </location>
</feature>
<dbReference type="RefSeq" id="WP_204296176.1">
    <property type="nucleotide sequence ID" value="NZ_BAAAGQ010000012.1"/>
</dbReference>
<feature type="transmembrane region" description="Helical" evidence="2">
    <location>
        <begin position="256"/>
        <end position="275"/>
    </location>
</feature>
<feature type="domain" description="Acyltransferase 3" evidence="3">
    <location>
        <begin position="33"/>
        <end position="363"/>
    </location>
</feature>
<dbReference type="InterPro" id="IPR002656">
    <property type="entry name" value="Acyl_transf_3_dom"/>
</dbReference>
<keyword evidence="5" id="KW-0012">Acyltransferase</keyword>
<feature type="region of interest" description="Disordered" evidence="1">
    <location>
        <begin position="1"/>
        <end position="29"/>
    </location>
</feature>
<keyword evidence="2" id="KW-0472">Membrane</keyword>
<accession>A0ABQ3WHQ1</accession>
<dbReference type="Pfam" id="PF01757">
    <property type="entry name" value="Acyl_transf_3"/>
    <property type="match status" value="1"/>
</dbReference>
<feature type="transmembrane region" description="Helical" evidence="2">
    <location>
        <begin position="62"/>
        <end position="79"/>
    </location>
</feature>
<evidence type="ECO:0000259" key="3">
    <source>
        <dbReference type="Pfam" id="PF01757"/>
    </source>
</evidence>
<keyword evidence="2" id="KW-1133">Transmembrane helix</keyword>
<feature type="transmembrane region" description="Helical" evidence="2">
    <location>
        <begin position="171"/>
        <end position="188"/>
    </location>
</feature>
<gene>
    <name evidence="5" type="ORF">Aca07nite_30350</name>
</gene>
<dbReference type="PANTHER" id="PTHR23028:SF53">
    <property type="entry name" value="ACYL_TRANSF_3 DOMAIN-CONTAINING PROTEIN"/>
    <property type="match status" value="1"/>
</dbReference>
<dbReference type="GO" id="GO:0016746">
    <property type="term" value="F:acyltransferase activity"/>
    <property type="evidence" value="ECO:0007669"/>
    <property type="project" value="UniProtKB-KW"/>
</dbReference>
<keyword evidence="2" id="KW-0812">Transmembrane</keyword>
<reference evidence="5" key="1">
    <citation type="submission" date="2021-01" db="EMBL/GenBank/DDBJ databases">
        <title>Whole genome shotgun sequence of Actinoplanes capillaceus NBRC 16408.</title>
        <authorList>
            <person name="Komaki H."/>
            <person name="Tamura T."/>
        </authorList>
    </citation>
    <scope>NUCLEOTIDE SEQUENCE [LARGE SCALE GENOMIC DNA]</scope>
    <source>
        <strain evidence="5">NBRC 16408</strain>
    </source>
</reference>
<feature type="transmembrane region" description="Helical" evidence="2">
    <location>
        <begin position="224"/>
        <end position="244"/>
    </location>
</feature>
<dbReference type="PANTHER" id="PTHR23028">
    <property type="entry name" value="ACETYLTRANSFERASE"/>
    <property type="match status" value="1"/>
</dbReference>
<comment type="caution">
    <text evidence="5">The sequence shown here is derived from an EMBL/GenBank/DDBJ whole genome shotgun (WGS) entry which is preliminary data.</text>
</comment>
<evidence type="ECO:0000259" key="4">
    <source>
        <dbReference type="Pfam" id="PF19040"/>
    </source>
</evidence>
<dbReference type="Pfam" id="PF19040">
    <property type="entry name" value="SGNH"/>
    <property type="match status" value="1"/>
</dbReference>
<feature type="transmembrane region" description="Helical" evidence="2">
    <location>
        <begin position="281"/>
        <end position="302"/>
    </location>
</feature>
<keyword evidence="5" id="KW-0808">Transferase</keyword>
<feature type="transmembrane region" description="Helical" evidence="2">
    <location>
        <begin position="323"/>
        <end position="342"/>
    </location>
</feature>
<sequence length="716" mass="77042">MSVSLGTEPQKAQPDNTGVERTASGAHPGFRPDIEGMRAIAVTLVVLSHAGISWVAGGYVGVDVFFVISGFLITTLLFKELSRTGTISLGNFYARRATRLLPASTVVLLLTVAATWLWMPATRFGSIALDAIYATFYGINWRLASEGVQYLNAGAEPSPLQHFWSLAVEEQFYLVWPLLLLILAWTTGRRSGAERRTPAVVVLLLVFVASLAVSVTQTSTAAPWAYFGAHTRAWELAAGALLAVAATRLTRLPQPVAAALTWAGLIAVVGSALLYDEATPFPGYAAVLPVLGAVALIAGGCASPRAGAVLLIGTWPFRQIGKYSYSWYLWHWPVLMIAPHALRVEPGIGLNLGLSAVALVLAIGSYHLVENPARTQAWVKARFTRGLAVGLALSVLAALVAQAGIMNPPRLASGPAAVNTAKAVAAAADPASELRRIITESAQIDVLPSNYTPKVERAKYIVPAYVKSGCHLDLWTVTAPGECVFGDPAGKKAVYLFGDSHAGQWFPALDAIAKERGWKLLIRIKAACLTPAVRTYRKELKREYTECPEWRSKVIDEIKQVRPDMVIMSSSGFDAGGLIDRNGSQFSGDDSRRHQTVADGWAEVFGAIKHRKTRLVMIKDTPSPGRNAPECLAANSKNITACVQPVGKAVAYPERQALVDRAAKASRVTVIDPVPWFCTDVCPAVVGNLLSWRDDNHISTKYATMVTPLLAARLPR</sequence>
<feature type="transmembrane region" description="Helical" evidence="2">
    <location>
        <begin position="200"/>
        <end position="218"/>
    </location>
</feature>
<organism evidence="5">
    <name type="scientific">Actinoplanes campanulatus</name>
    <dbReference type="NCBI Taxonomy" id="113559"/>
    <lineage>
        <taxon>Bacteria</taxon>
        <taxon>Bacillati</taxon>
        <taxon>Actinomycetota</taxon>
        <taxon>Actinomycetes</taxon>
        <taxon>Micromonosporales</taxon>
        <taxon>Micromonosporaceae</taxon>
        <taxon>Actinoplanes</taxon>
    </lineage>
</organism>
<protein>
    <submittedName>
        <fullName evidence="5">Acyltransferase</fullName>
    </submittedName>
</protein>
<feature type="domain" description="SGNH" evidence="4">
    <location>
        <begin position="479"/>
        <end position="711"/>
    </location>
</feature>
<dbReference type="InterPro" id="IPR043968">
    <property type="entry name" value="SGNH"/>
</dbReference>
<evidence type="ECO:0000313" key="5">
    <source>
        <dbReference type="EMBL" id="GID45760.1"/>
    </source>
</evidence>
<dbReference type="InterPro" id="IPR050879">
    <property type="entry name" value="Acyltransferase_3"/>
</dbReference>
<name>A0ABQ3WHQ1_9ACTN</name>
<evidence type="ECO:0000256" key="1">
    <source>
        <dbReference type="SAM" id="MobiDB-lite"/>
    </source>
</evidence>
<evidence type="ECO:0000256" key="2">
    <source>
        <dbReference type="SAM" id="Phobius"/>
    </source>
</evidence>
<proteinExistence type="predicted"/>